<keyword evidence="21" id="KW-1185">Reference proteome</keyword>
<evidence type="ECO:0000256" key="4">
    <source>
        <dbReference type="ARBA" id="ARBA00022490"/>
    </source>
</evidence>
<protein>
    <recommendedName>
        <fullName evidence="13">Protein detached</fullName>
    </recommendedName>
</protein>
<keyword evidence="6 14" id="KW-0863">Zinc-finger</keyword>
<proteinExistence type="predicted"/>
<dbReference type="InterPro" id="IPR050774">
    <property type="entry name" value="KCMF1/Dystrophin"/>
</dbReference>
<dbReference type="SMART" id="SM00291">
    <property type="entry name" value="ZnF_ZZ"/>
    <property type="match status" value="1"/>
</dbReference>
<feature type="region of interest" description="Disordered" evidence="16">
    <location>
        <begin position="1240"/>
        <end position="1285"/>
    </location>
</feature>
<dbReference type="FunFam" id="3.30.60.90:FF:000001">
    <property type="entry name" value="Dystrophin isoform 2"/>
    <property type="match status" value="1"/>
</dbReference>
<dbReference type="SUPFAM" id="SSF47473">
    <property type="entry name" value="EF-hand"/>
    <property type="match status" value="2"/>
</dbReference>
<dbReference type="SMART" id="SM00150">
    <property type="entry name" value="SPEC"/>
    <property type="match status" value="5"/>
</dbReference>
<feature type="coiled-coil region" evidence="15">
    <location>
        <begin position="1102"/>
        <end position="1129"/>
    </location>
</feature>
<dbReference type="FunFam" id="2.20.70.10:FF:000004">
    <property type="entry name" value="dystrophin isoform X1"/>
    <property type="match status" value="1"/>
</dbReference>
<dbReference type="GO" id="GO:0005737">
    <property type="term" value="C:cytoplasm"/>
    <property type="evidence" value="ECO:0007669"/>
    <property type="project" value="UniProtKB-ARBA"/>
</dbReference>
<dbReference type="GO" id="GO:0007274">
    <property type="term" value="P:neuromuscular synaptic transmission"/>
    <property type="evidence" value="ECO:0007669"/>
    <property type="project" value="UniProtKB-ARBA"/>
</dbReference>
<dbReference type="PROSITE" id="PS50135">
    <property type="entry name" value="ZF_ZZ_2"/>
    <property type="match status" value="1"/>
</dbReference>
<dbReference type="Pfam" id="PF00435">
    <property type="entry name" value="Spectrin"/>
    <property type="match status" value="3"/>
</dbReference>
<dbReference type="SUPFAM" id="SSF51045">
    <property type="entry name" value="WW domain"/>
    <property type="match status" value="1"/>
</dbReference>
<dbReference type="InterPro" id="IPR000433">
    <property type="entry name" value="Znf_ZZ"/>
</dbReference>
<dbReference type="SUPFAM" id="SSF57850">
    <property type="entry name" value="RING/U-box"/>
    <property type="match status" value="1"/>
</dbReference>
<dbReference type="PANTHER" id="PTHR12268:SF14">
    <property type="entry name" value="DYSTROPHIN-1"/>
    <property type="match status" value="1"/>
</dbReference>
<feature type="signal peptide" evidence="17">
    <location>
        <begin position="1"/>
        <end position="17"/>
    </location>
</feature>
<dbReference type="GO" id="GO:0005856">
    <property type="term" value="C:cytoskeleton"/>
    <property type="evidence" value="ECO:0007669"/>
    <property type="project" value="UniProtKB-SubCell"/>
</dbReference>
<dbReference type="Pfam" id="PF00397">
    <property type="entry name" value="WW"/>
    <property type="match status" value="1"/>
</dbReference>
<dbReference type="SMART" id="SM00456">
    <property type="entry name" value="WW"/>
    <property type="match status" value="1"/>
</dbReference>
<dbReference type="GO" id="GO:0042383">
    <property type="term" value="C:sarcolemma"/>
    <property type="evidence" value="ECO:0007669"/>
    <property type="project" value="UniProtKB-SubCell"/>
</dbReference>
<evidence type="ECO:0000256" key="5">
    <source>
        <dbReference type="ARBA" id="ARBA00022723"/>
    </source>
</evidence>
<evidence type="ECO:0000256" key="9">
    <source>
        <dbReference type="ARBA" id="ARBA00023136"/>
    </source>
</evidence>
<keyword evidence="17" id="KW-0732">Signal</keyword>
<dbReference type="InterPro" id="IPR001202">
    <property type="entry name" value="WW_dom"/>
</dbReference>
<dbReference type="InterPro" id="IPR036020">
    <property type="entry name" value="WW_dom_sf"/>
</dbReference>
<dbReference type="GO" id="GO:0008270">
    <property type="term" value="F:zinc ion binding"/>
    <property type="evidence" value="ECO:0007669"/>
    <property type="project" value="UniProtKB-KW"/>
</dbReference>
<evidence type="ECO:0000256" key="13">
    <source>
        <dbReference type="ARBA" id="ARBA00083840"/>
    </source>
</evidence>
<dbReference type="Gene3D" id="2.20.70.10">
    <property type="match status" value="1"/>
</dbReference>
<feature type="coiled-coil region" evidence="15">
    <location>
        <begin position="53"/>
        <end position="87"/>
    </location>
</feature>
<dbReference type="EMBL" id="CAJPEV010000067">
    <property type="protein sequence ID" value="CAG0879996.1"/>
    <property type="molecule type" value="Genomic_DNA"/>
</dbReference>
<evidence type="ECO:0000256" key="8">
    <source>
        <dbReference type="ARBA" id="ARBA00022837"/>
    </source>
</evidence>
<dbReference type="GO" id="GO:0048790">
    <property type="term" value="P:maintenance of presynaptic active zone structure"/>
    <property type="evidence" value="ECO:0007669"/>
    <property type="project" value="UniProtKB-ARBA"/>
</dbReference>
<evidence type="ECO:0000256" key="6">
    <source>
        <dbReference type="ARBA" id="ARBA00022771"/>
    </source>
</evidence>
<evidence type="ECO:0000256" key="3">
    <source>
        <dbReference type="ARBA" id="ARBA00022475"/>
    </source>
</evidence>
<dbReference type="SUPFAM" id="SSF46966">
    <property type="entry name" value="Spectrin repeat"/>
    <property type="match status" value="5"/>
</dbReference>
<name>A0A7R8ZY97_9CRUS</name>
<evidence type="ECO:0000256" key="1">
    <source>
        <dbReference type="ARBA" id="ARBA00004245"/>
    </source>
</evidence>
<dbReference type="GO" id="GO:0050699">
    <property type="term" value="F:WW domain binding"/>
    <property type="evidence" value="ECO:0007669"/>
    <property type="project" value="UniProtKB-ARBA"/>
</dbReference>
<evidence type="ECO:0000256" key="14">
    <source>
        <dbReference type="PROSITE-ProRule" id="PRU00228"/>
    </source>
</evidence>
<keyword evidence="10" id="KW-0009">Actin-binding</keyword>
<keyword evidence="3" id="KW-1003">Cell membrane</keyword>
<dbReference type="InterPro" id="IPR015153">
    <property type="entry name" value="EF-hand_dom_typ1"/>
</dbReference>
<dbReference type="InterPro" id="IPR043145">
    <property type="entry name" value="Znf_ZZ_sf"/>
</dbReference>
<evidence type="ECO:0000313" key="20">
    <source>
        <dbReference type="EMBL" id="CAD7240848.1"/>
    </source>
</evidence>
<evidence type="ECO:0000256" key="17">
    <source>
        <dbReference type="SAM" id="SignalP"/>
    </source>
</evidence>
<dbReference type="Proteomes" id="UP000677054">
    <property type="component" value="Unassembled WGS sequence"/>
</dbReference>
<evidence type="ECO:0000256" key="7">
    <source>
        <dbReference type="ARBA" id="ARBA00022833"/>
    </source>
</evidence>
<dbReference type="GO" id="GO:0030010">
    <property type="term" value="P:establishment of cell polarity"/>
    <property type="evidence" value="ECO:0007669"/>
    <property type="project" value="UniProtKB-ARBA"/>
</dbReference>
<evidence type="ECO:0000256" key="12">
    <source>
        <dbReference type="ARBA" id="ARBA00065906"/>
    </source>
</evidence>
<organism evidence="20">
    <name type="scientific">Darwinula stevensoni</name>
    <dbReference type="NCBI Taxonomy" id="69355"/>
    <lineage>
        <taxon>Eukaryota</taxon>
        <taxon>Metazoa</taxon>
        <taxon>Ecdysozoa</taxon>
        <taxon>Arthropoda</taxon>
        <taxon>Crustacea</taxon>
        <taxon>Oligostraca</taxon>
        <taxon>Ostracoda</taxon>
        <taxon>Podocopa</taxon>
        <taxon>Podocopida</taxon>
        <taxon>Darwinulocopina</taxon>
        <taxon>Darwinuloidea</taxon>
        <taxon>Darwinulidae</taxon>
        <taxon>Darwinula</taxon>
    </lineage>
</organism>
<accession>A0A7R8ZY97</accession>
<dbReference type="InterPro" id="IPR002017">
    <property type="entry name" value="Spectrin_repeat"/>
</dbReference>
<dbReference type="PANTHER" id="PTHR12268">
    <property type="entry name" value="E3 UBIQUITIN-PROTEIN LIGASE KCMF1"/>
    <property type="match status" value="1"/>
</dbReference>
<dbReference type="InterPro" id="IPR015154">
    <property type="entry name" value="EF-hand_dom_typ2"/>
</dbReference>
<feature type="domain" description="WW" evidence="18">
    <location>
        <begin position="624"/>
        <end position="657"/>
    </location>
</feature>
<dbReference type="GO" id="GO:0048172">
    <property type="term" value="P:regulation of short-term neuronal synaptic plasticity"/>
    <property type="evidence" value="ECO:0007669"/>
    <property type="project" value="UniProtKB-ARBA"/>
</dbReference>
<gene>
    <name evidence="20" type="ORF">DSTB1V02_LOCUS853</name>
</gene>
<dbReference type="InterPro" id="IPR018159">
    <property type="entry name" value="Spectrin/alpha-actinin"/>
</dbReference>
<dbReference type="Pfam" id="PF09069">
    <property type="entry name" value="EF-hand_3"/>
    <property type="match status" value="1"/>
</dbReference>
<dbReference type="OrthoDB" id="10057795at2759"/>
<keyword evidence="8" id="KW-0106">Calcium</keyword>
<evidence type="ECO:0000256" key="15">
    <source>
        <dbReference type="SAM" id="Coils"/>
    </source>
</evidence>
<dbReference type="InterPro" id="IPR011992">
    <property type="entry name" value="EF-hand-dom_pair"/>
</dbReference>
<dbReference type="CDD" id="cd02334">
    <property type="entry name" value="ZZ_dystrophin"/>
    <property type="match status" value="1"/>
</dbReference>
<dbReference type="CDD" id="cd16242">
    <property type="entry name" value="EFh_DMD_like"/>
    <property type="match status" value="1"/>
</dbReference>
<dbReference type="Gene3D" id="1.20.58.60">
    <property type="match status" value="5"/>
</dbReference>
<evidence type="ECO:0000256" key="16">
    <source>
        <dbReference type="SAM" id="MobiDB-lite"/>
    </source>
</evidence>
<evidence type="ECO:0000256" key="11">
    <source>
        <dbReference type="ARBA" id="ARBA00023212"/>
    </source>
</evidence>
<feature type="compositionally biased region" description="Low complexity" evidence="16">
    <location>
        <begin position="991"/>
        <end position="1004"/>
    </location>
</feature>
<dbReference type="EMBL" id="LR899584">
    <property type="protein sequence ID" value="CAD7240848.1"/>
    <property type="molecule type" value="Genomic_DNA"/>
</dbReference>
<dbReference type="PROSITE" id="PS50020">
    <property type="entry name" value="WW_DOMAIN_2"/>
    <property type="match status" value="1"/>
</dbReference>
<dbReference type="CDD" id="cd00201">
    <property type="entry name" value="WW"/>
    <property type="match status" value="1"/>
</dbReference>
<keyword evidence="5" id="KW-0479">Metal-binding</keyword>
<dbReference type="GO" id="GO:0003779">
    <property type="term" value="F:actin binding"/>
    <property type="evidence" value="ECO:0007669"/>
    <property type="project" value="UniProtKB-KW"/>
</dbReference>
<evidence type="ECO:0000313" key="21">
    <source>
        <dbReference type="Proteomes" id="UP000677054"/>
    </source>
</evidence>
<comment type="subcellular location">
    <subcellularLocation>
        <location evidence="2">Cell membrane</location>
        <location evidence="2">Sarcolemma</location>
        <topology evidence="2">Peripheral membrane protein</topology>
        <orientation evidence="2">Cytoplasmic side</orientation>
    </subcellularLocation>
    <subcellularLocation>
        <location evidence="1">Cytoplasm</location>
        <location evidence="1">Cytoskeleton</location>
    </subcellularLocation>
</comment>
<feature type="coiled-coil region" evidence="15">
    <location>
        <begin position="1177"/>
        <end position="1207"/>
    </location>
</feature>
<evidence type="ECO:0000256" key="2">
    <source>
        <dbReference type="ARBA" id="ARBA00004278"/>
    </source>
</evidence>
<dbReference type="Gene3D" id="1.10.238.10">
    <property type="entry name" value="EF-hand"/>
    <property type="match status" value="2"/>
</dbReference>
<dbReference type="GO" id="GO:0046716">
    <property type="term" value="P:muscle cell cellular homeostasis"/>
    <property type="evidence" value="ECO:0007669"/>
    <property type="project" value="UniProtKB-ARBA"/>
</dbReference>
<evidence type="ECO:0000259" key="19">
    <source>
        <dbReference type="PROSITE" id="PS50135"/>
    </source>
</evidence>
<comment type="subunit">
    <text evidence="12">Component of the dystrophin associated protein complex (DAPC). Interacts with Dg, via the Dg WW domain binding sites.</text>
</comment>
<reference evidence="20" key="1">
    <citation type="submission" date="2020-11" db="EMBL/GenBank/DDBJ databases">
        <authorList>
            <person name="Tran Van P."/>
        </authorList>
    </citation>
    <scope>NUCLEOTIDE SEQUENCE</scope>
</reference>
<evidence type="ECO:0000256" key="10">
    <source>
        <dbReference type="ARBA" id="ARBA00023203"/>
    </source>
</evidence>
<keyword evidence="7" id="KW-0862">Zinc</keyword>
<dbReference type="GO" id="GO:0031594">
    <property type="term" value="C:neuromuscular junction"/>
    <property type="evidence" value="ECO:0007669"/>
    <property type="project" value="UniProtKB-ARBA"/>
</dbReference>
<keyword evidence="9" id="KW-0472">Membrane</keyword>
<keyword evidence="11" id="KW-0206">Cytoskeleton</keyword>
<evidence type="ECO:0000259" key="18">
    <source>
        <dbReference type="PROSITE" id="PS50020"/>
    </source>
</evidence>
<dbReference type="Pfam" id="PF00569">
    <property type="entry name" value="ZZ"/>
    <property type="match status" value="1"/>
</dbReference>
<dbReference type="GO" id="GO:0016010">
    <property type="term" value="C:dystrophin-associated glycoprotein complex"/>
    <property type="evidence" value="ECO:0007669"/>
    <property type="project" value="UniProtKB-ARBA"/>
</dbReference>
<dbReference type="CDD" id="cd00176">
    <property type="entry name" value="SPEC"/>
    <property type="match status" value="3"/>
</dbReference>
<sequence length="1324" mass="149920">MHDWLMLCVMSAAGGVCVLLGPSGSPKQGYHIREWLERLDDMLRQQVVSVGNIEEISEQIDKQKNVLRELEGKKPQLEELVSTAESLKSQANRQQLHGKVCRLREHWEETYNRMSERRSRLEMMLGDSKQWRSMHADVDAWLQAMEAQFRAMGPVAHNVDILEAQLKEQKAFHAELHQHRGQLEMLNNLTHSLAEKYSEDDTRKLKRSTDAINQRYSQLNHSVVSRGKNLHGAVSSLHSWDKSVEKFLSWLSDAETTLERVESEAASDPDHALSLLKDLQLEMESQRDTWCQLASTGQKLQSNLESQEESVGLYHRLSEMNHRWNGLRQKAVAIRSRLECNSDKWNTLLLSLRELIEWVIRKETELQAMASFRTDMNFLQKQQEDLRSFRRQLEARQPVIDANLAQGRHFIATEPPVSDGSDSEEAMDPAARDARELNRSIRREVGKLGEKWANIHGRLDVLQQRNNDLQAKVHMLYKTMDEAHQRLASLESSSSHLDALADPGRALELTSEMRSLAEQLGPVQKCIDDANDQVGRLRGSSVSLTPSISARLDDLNQRWHQMRGGMEDRWRRMSVGEPPLMPSVYRSSQRSLNRISVPNYMARRSEPLQPPEHVSVSSMAFLSSSVDHPWERAVAANNVPYYINHETETTHWDHPVMGVMMDKLSDMNLLRYSAYRTAMKLRLLQKKLCLDLVNLSTVIESCDRHGLRAMNDKLISVPEMVNVLHSIYQVAATEHHNLVNVILCTDLCLNWILNIYDSGRSGQVRVLSFKVALTLLSKGHVDEKFRYLFRLIADPDRQADQRKLGLLLHDCLQVPRLLGEAASFGGANIEPSVKSCFSIAGPNRETIEVSHFVTWVQREPQSVVWLPVLHRLAASETAKHQAKCNVCKEYPIVGFRYRCLKCFNFDMCQSCFFSGRISKHHKPSHPMQEYCTASTSGEDMRDFTRTLRNKFKSKRYFRRHPRMGYLPVAGGGSSSDAGSGTEGTPSPQLGPATPTPSETATPNAHTMPRDHGNSSNGNNALPPQEVHSRLEMYASRLAEVELRSQGSPITDSEDEHTLIAQYCASLGQRSIEHKDIPPTVPITRHRVTSPIQILQEIDASQQEELTAMIKELEAENQALLEEYDRLRAVRAQDAPEKPYSYPGLPGGSTGSGLDSENEFGTNEEDLMAEAQLLRQHKGRLEARMQILEDHNRQLEGQLQRLRQLLDQPPLTEESLHPVVNKMGTLQHRHVTASQLATDSPRIVNGHHGHQDGDSRNGTNGSELHQVDYGDRPAPPPAPSNLASSMAHQQMEDLLHRAGDLGKAVESLVTVMTDENDFNHVVDLK</sequence>
<keyword evidence="4" id="KW-0963">Cytoplasm</keyword>
<dbReference type="Pfam" id="PF09068">
    <property type="entry name" value="EF-hand_2"/>
    <property type="match status" value="1"/>
</dbReference>
<feature type="chain" id="PRO_5036209551" description="Protein detached" evidence="17">
    <location>
        <begin position="18"/>
        <end position="1324"/>
    </location>
</feature>
<feature type="domain" description="ZZ-type" evidence="19">
    <location>
        <begin position="879"/>
        <end position="935"/>
    </location>
</feature>
<dbReference type="PROSITE" id="PS01357">
    <property type="entry name" value="ZF_ZZ_1"/>
    <property type="match status" value="1"/>
</dbReference>
<dbReference type="Gene3D" id="3.30.60.90">
    <property type="match status" value="1"/>
</dbReference>
<keyword evidence="15" id="KW-0175">Coiled coil</keyword>
<feature type="region of interest" description="Disordered" evidence="16">
    <location>
        <begin position="964"/>
        <end position="1023"/>
    </location>
</feature>
<dbReference type="GO" id="GO:0046928">
    <property type="term" value="P:regulation of neurotransmitter secretion"/>
    <property type="evidence" value="ECO:0007669"/>
    <property type="project" value="UniProtKB-ARBA"/>
</dbReference>